<proteinExistence type="predicted"/>
<reference evidence="1" key="1">
    <citation type="journal article" date="2023" name="Science">
        <title>Genome structures resolve the early diversification of teleost fishes.</title>
        <authorList>
            <person name="Parey E."/>
            <person name="Louis A."/>
            <person name="Montfort J."/>
            <person name="Bouchez O."/>
            <person name="Roques C."/>
            <person name="Iampietro C."/>
            <person name="Lluch J."/>
            <person name="Castinel A."/>
            <person name="Donnadieu C."/>
            <person name="Desvignes T."/>
            <person name="Floi Bucao C."/>
            <person name="Jouanno E."/>
            <person name="Wen M."/>
            <person name="Mejri S."/>
            <person name="Dirks R."/>
            <person name="Jansen H."/>
            <person name="Henkel C."/>
            <person name="Chen W.J."/>
            <person name="Zahm M."/>
            <person name="Cabau C."/>
            <person name="Klopp C."/>
            <person name="Thompson A.W."/>
            <person name="Robinson-Rechavi M."/>
            <person name="Braasch I."/>
            <person name="Lecointre G."/>
            <person name="Bobe J."/>
            <person name="Postlethwait J.H."/>
            <person name="Berthelot C."/>
            <person name="Roest Crollius H."/>
            <person name="Guiguen Y."/>
        </authorList>
    </citation>
    <scope>NUCLEOTIDE SEQUENCE</scope>
    <source>
        <strain evidence="1">NC1722</strain>
    </source>
</reference>
<dbReference type="EMBL" id="JAINUG010000066">
    <property type="protein sequence ID" value="KAJ8402054.1"/>
    <property type="molecule type" value="Genomic_DNA"/>
</dbReference>
<dbReference type="Proteomes" id="UP001221898">
    <property type="component" value="Unassembled WGS sequence"/>
</dbReference>
<gene>
    <name evidence="1" type="ORF">AAFF_G00372890</name>
</gene>
<sequence length="148" mass="16160">MYFAHSRGSSLRRSRLGSHDAQEVGPLLLVLLAPVSSIRAITNIVSPEPGILHQLGGKGMVAPALPASTSSHTILVAGVPERALNWTTFSIHWVSVLISILVGSYLDDKYSETPHPPFAVQRHMHWFTSFEGGRLNPLYLNACVPRVL</sequence>
<evidence type="ECO:0000313" key="1">
    <source>
        <dbReference type="EMBL" id="KAJ8402054.1"/>
    </source>
</evidence>
<protein>
    <submittedName>
        <fullName evidence="1">Uncharacterized protein</fullName>
    </submittedName>
</protein>
<name>A0AAD7SGC4_9TELE</name>
<keyword evidence="2" id="KW-1185">Reference proteome</keyword>
<dbReference type="AlphaFoldDB" id="A0AAD7SGC4"/>
<evidence type="ECO:0000313" key="2">
    <source>
        <dbReference type="Proteomes" id="UP001221898"/>
    </source>
</evidence>
<organism evidence="1 2">
    <name type="scientific">Aldrovandia affinis</name>
    <dbReference type="NCBI Taxonomy" id="143900"/>
    <lineage>
        <taxon>Eukaryota</taxon>
        <taxon>Metazoa</taxon>
        <taxon>Chordata</taxon>
        <taxon>Craniata</taxon>
        <taxon>Vertebrata</taxon>
        <taxon>Euteleostomi</taxon>
        <taxon>Actinopterygii</taxon>
        <taxon>Neopterygii</taxon>
        <taxon>Teleostei</taxon>
        <taxon>Notacanthiformes</taxon>
        <taxon>Halosauridae</taxon>
        <taxon>Aldrovandia</taxon>
    </lineage>
</organism>
<comment type="caution">
    <text evidence="1">The sequence shown here is derived from an EMBL/GenBank/DDBJ whole genome shotgun (WGS) entry which is preliminary data.</text>
</comment>
<accession>A0AAD7SGC4</accession>